<sequence>MEQANASHTALLCEERKSSAALREEKDLVRLRHDQLSVALAEKSSAAKESIVSHRWLLVSGELLCREDLATCAAQCRKKRRKLCEQTCVVSTLSEELQCKHSELELVRETLAVTQQEKVQTETHLQEEKQVFNNRIGALENEMQIRVKTEATAKSMMVAHRWLLLSDATRSRDTFCAAASSAELRKRQLLTSKFGKLADCLVKRSRRRSLSEELGSTVRLLKQSAQETLEAKQETHAMKDRVHSSVLVRQVLIRCVMSDAQRKRQELRAAQVALEEKLTCTIKENEVLRAARDKDTTNCAALEEELVVTRRLFEQKASDLVLIGNQVEQEAFKRADVEVLLATANETLEHIESAHADEMQMERETCAATVAGLEGLLAAAQKVTEQQRAEIAKVNSTNRQAMALKDAEILSLSRSNERAKAELEKMSFAKKEASMFKAAKIRAEEVMKELKLDLDHWRAKAESLDAVEDRTRRLCEDIACFEQECADLRQQNHDLSLTMHQFKDENEMLVGENSCLKQSAAMFEGDLERVTGENAKLIGHVNHKQKIHYTMRMKEEINQVRTELKRARQRIVQLELSKKDGTFLDALSSASHACGIAETPGPARGRPTPATTPARALRSRSGGKNGIPEEQSALVDLRRRCHLQECSMERMSSNFQHLVSLVDSVVVGDGVCDGTCTAVNFAALLQRLRGMAATQHQKTSTQTRPEDRPCVTPRCSSPVEEHALFTPPRRCHGDDQQTSPVADGHMALLIDRRI</sequence>
<dbReference type="AlphaFoldDB" id="A0A7S1FH99"/>
<keyword evidence="3" id="KW-0206">Cytoskeleton</keyword>
<evidence type="ECO:0000313" key="7">
    <source>
        <dbReference type="EMBL" id="CAD8868348.1"/>
    </source>
</evidence>
<evidence type="ECO:0000256" key="5">
    <source>
        <dbReference type="SAM" id="MobiDB-lite"/>
    </source>
</evidence>
<accession>A0A7S1FH99</accession>
<dbReference type="Pfam" id="PF15908">
    <property type="entry name" value="HMMR_C"/>
    <property type="match status" value="1"/>
</dbReference>
<comment type="subcellular location">
    <subcellularLocation>
        <location evidence="1">Cytoplasm</location>
        <location evidence="1">Cytoskeleton</location>
        <location evidence="1">Spindle</location>
    </subcellularLocation>
</comment>
<feature type="region of interest" description="Disordered" evidence="5">
    <location>
        <begin position="597"/>
        <end position="628"/>
    </location>
</feature>
<feature type="coiled-coil region" evidence="4">
    <location>
        <begin position="440"/>
        <end position="505"/>
    </location>
</feature>
<evidence type="ECO:0000256" key="3">
    <source>
        <dbReference type="ARBA" id="ARBA00023212"/>
    </source>
</evidence>
<keyword evidence="2" id="KW-0963">Cytoplasm</keyword>
<evidence type="ECO:0000256" key="4">
    <source>
        <dbReference type="SAM" id="Coils"/>
    </source>
</evidence>
<feature type="coiled-coil region" evidence="4">
    <location>
        <begin position="550"/>
        <end position="577"/>
    </location>
</feature>
<feature type="compositionally biased region" description="Low complexity" evidence="5">
    <location>
        <begin position="599"/>
        <end position="616"/>
    </location>
</feature>
<feature type="region of interest" description="Disordered" evidence="5">
    <location>
        <begin position="695"/>
        <end position="715"/>
    </location>
</feature>
<name>A0A7S1FH99_NOCSC</name>
<reference evidence="7" key="1">
    <citation type="submission" date="2021-01" db="EMBL/GenBank/DDBJ databases">
        <authorList>
            <person name="Corre E."/>
            <person name="Pelletier E."/>
            <person name="Niang G."/>
            <person name="Scheremetjew M."/>
            <person name="Finn R."/>
            <person name="Kale V."/>
            <person name="Holt S."/>
            <person name="Cochrane G."/>
            <person name="Meng A."/>
            <person name="Brown T."/>
            <person name="Cohen L."/>
        </authorList>
    </citation>
    <scope>NUCLEOTIDE SEQUENCE</scope>
</reference>
<evidence type="ECO:0000256" key="1">
    <source>
        <dbReference type="ARBA" id="ARBA00004186"/>
    </source>
</evidence>
<feature type="domain" description="Hyaluronan-mediated motility receptor C-terminal" evidence="6">
    <location>
        <begin position="469"/>
        <end position="575"/>
    </location>
</feature>
<organism evidence="7">
    <name type="scientific">Noctiluca scintillans</name>
    <name type="common">Sea sparkle</name>
    <name type="synonym">Red tide dinoflagellate</name>
    <dbReference type="NCBI Taxonomy" id="2966"/>
    <lineage>
        <taxon>Eukaryota</taxon>
        <taxon>Sar</taxon>
        <taxon>Alveolata</taxon>
        <taxon>Dinophyceae</taxon>
        <taxon>Noctilucales</taxon>
        <taxon>Noctilucaceae</taxon>
        <taxon>Noctiluca</taxon>
    </lineage>
</organism>
<proteinExistence type="predicted"/>
<dbReference type="Gene3D" id="1.20.5.340">
    <property type="match status" value="1"/>
</dbReference>
<evidence type="ECO:0000259" key="6">
    <source>
        <dbReference type="Pfam" id="PF15908"/>
    </source>
</evidence>
<keyword evidence="4" id="KW-0175">Coiled coil</keyword>
<gene>
    <name evidence="7" type="ORF">NSCI0253_LOCUS42704</name>
</gene>
<dbReference type="GO" id="GO:0005819">
    <property type="term" value="C:spindle"/>
    <property type="evidence" value="ECO:0007669"/>
    <property type="project" value="UniProtKB-SubCell"/>
</dbReference>
<dbReference type="InterPro" id="IPR031794">
    <property type="entry name" value="HMMR_C"/>
</dbReference>
<protein>
    <recommendedName>
        <fullName evidence="6">Hyaluronan-mediated motility receptor C-terminal domain-containing protein</fullName>
    </recommendedName>
</protein>
<evidence type="ECO:0000256" key="2">
    <source>
        <dbReference type="ARBA" id="ARBA00022490"/>
    </source>
</evidence>
<dbReference type="EMBL" id="HBFQ01060333">
    <property type="protein sequence ID" value="CAD8868348.1"/>
    <property type="molecule type" value="Transcribed_RNA"/>
</dbReference>